<keyword evidence="3" id="KW-1185">Reference proteome</keyword>
<accession>A0A5N5JPH5</accession>
<dbReference type="SUPFAM" id="SSF50129">
    <property type="entry name" value="GroES-like"/>
    <property type="match status" value="1"/>
</dbReference>
<dbReference type="SUPFAM" id="SSF51735">
    <property type="entry name" value="NAD(P)-binding Rossmann-fold domains"/>
    <property type="match status" value="1"/>
</dbReference>
<dbReference type="PANTHER" id="PTHR44013">
    <property type="entry name" value="ZINC-TYPE ALCOHOL DEHYDROGENASE-LIKE PROTEIN C16A3.02C"/>
    <property type="match status" value="1"/>
</dbReference>
<name>A0A5N5JPH5_9ROSI</name>
<dbReference type="Proteomes" id="UP000326939">
    <property type="component" value="Chromosome 16"/>
</dbReference>
<dbReference type="Gene3D" id="3.90.180.10">
    <property type="entry name" value="Medium-chain alcohol dehydrogenases, catalytic domain"/>
    <property type="match status" value="1"/>
</dbReference>
<feature type="domain" description="Enoyl reductase (ER)" evidence="1">
    <location>
        <begin position="16"/>
        <end position="361"/>
    </location>
</feature>
<dbReference type="Gene3D" id="3.40.50.720">
    <property type="entry name" value="NAD(P)-binding Rossmann-like Domain"/>
    <property type="match status" value="1"/>
</dbReference>
<dbReference type="PANTHER" id="PTHR44013:SF1">
    <property type="entry name" value="ZINC-TYPE ALCOHOL DEHYDROGENASE-LIKE PROTEIN C16A3.02C"/>
    <property type="match status" value="1"/>
</dbReference>
<evidence type="ECO:0000313" key="2">
    <source>
        <dbReference type="EMBL" id="KAB5521042.1"/>
    </source>
</evidence>
<dbReference type="InterPro" id="IPR020843">
    <property type="entry name" value="ER"/>
</dbReference>
<dbReference type="Pfam" id="PF13602">
    <property type="entry name" value="ADH_zinc_N_2"/>
    <property type="match status" value="1"/>
</dbReference>
<organism evidence="2 3">
    <name type="scientific">Salix brachista</name>
    <dbReference type="NCBI Taxonomy" id="2182728"/>
    <lineage>
        <taxon>Eukaryota</taxon>
        <taxon>Viridiplantae</taxon>
        <taxon>Streptophyta</taxon>
        <taxon>Embryophyta</taxon>
        <taxon>Tracheophyta</taxon>
        <taxon>Spermatophyta</taxon>
        <taxon>Magnoliopsida</taxon>
        <taxon>eudicotyledons</taxon>
        <taxon>Gunneridae</taxon>
        <taxon>Pentapetalae</taxon>
        <taxon>rosids</taxon>
        <taxon>fabids</taxon>
        <taxon>Malpighiales</taxon>
        <taxon>Salicaceae</taxon>
        <taxon>Saliceae</taxon>
        <taxon>Salix</taxon>
    </lineage>
</organism>
<proteinExistence type="predicted"/>
<dbReference type="Pfam" id="PF08240">
    <property type="entry name" value="ADH_N"/>
    <property type="match status" value="1"/>
</dbReference>
<dbReference type="InterPro" id="IPR036291">
    <property type="entry name" value="NAD(P)-bd_dom_sf"/>
</dbReference>
<reference evidence="3" key="1">
    <citation type="journal article" date="2019" name="Gigascience">
        <title>De novo genome assembly of the endangered Acer yangbiense, a plant species with extremely small populations endemic to Yunnan Province, China.</title>
        <authorList>
            <person name="Yang J."/>
            <person name="Wariss H.M."/>
            <person name="Tao L."/>
            <person name="Zhang R."/>
            <person name="Yun Q."/>
            <person name="Hollingsworth P."/>
            <person name="Dao Z."/>
            <person name="Luo G."/>
            <person name="Guo H."/>
            <person name="Ma Y."/>
            <person name="Sun W."/>
        </authorList>
    </citation>
    <scope>NUCLEOTIDE SEQUENCE [LARGE SCALE GENOMIC DNA]</scope>
    <source>
        <strain evidence="3">cv. br00</strain>
    </source>
</reference>
<sequence length="363" mass="38380">MAGKLMHAVQYSSYGGGAAGLKHVEVPVPCAKGDEILLKLEATSLNPVDWKMQKGMLRPFLPRRFPYIPGTDVAGEVVEVGPGVTNFKTGDKVVAILSHLKSTYNDDIKDYGAGTWHMLSTLLHTYEILAYGNLSGGGLAEFAVAKKSLSVARPPEVSAAEGAGLPVAGLTAHQALTQPAGVKLDGSGNQKNILITAASGGVGHYAVQLAKLGNTHVTATCGARNIEFVRNLGADEVLDYKTPDGAALKSPSGKKYDAVIHCATGIPWSTFEPNLSENGKVIDITPDASSFATFVAKKLTFSKKQLVPLLMIPKGENLNYLVNLVREGKLKTVVDSKHALSKVEDAWAKIIDGHATGKIFVGP</sequence>
<dbReference type="EMBL" id="VDCV01000016">
    <property type="protein sequence ID" value="KAB5521042.1"/>
    <property type="molecule type" value="Genomic_DNA"/>
</dbReference>
<evidence type="ECO:0000259" key="1">
    <source>
        <dbReference type="SMART" id="SM00829"/>
    </source>
</evidence>
<comment type="caution">
    <text evidence="2">The sequence shown here is derived from an EMBL/GenBank/DDBJ whole genome shotgun (WGS) entry which is preliminary data.</text>
</comment>
<dbReference type="CDD" id="cd08267">
    <property type="entry name" value="MDR1"/>
    <property type="match status" value="1"/>
</dbReference>
<protein>
    <recommendedName>
        <fullName evidence="1">Enoyl reductase (ER) domain-containing protein</fullName>
    </recommendedName>
</protein>
<dbReference type="InterPro" id="IPR052733">
    <property type="entry name" value="Chloroplast_QOR"/>
</dbReference>
<evidence type="ECO:0000313" key="3">
    <source>
        <dbReference type="Proteomes" id="UP000326939"/>
    </source>
</evidence>
<dbReference type="InterPro" id="IPR011032">
    <property type="entry name" value="GroES-like_sf"/>
</dbReference>
<gene>
    <name evidence="2" type="ORF">DKX38_025361</name>
</gene>
<dbReference type="AlphaFoldDB" id="A0A5N5JPH5"/>
<dbReference type="GO" id="GO:0016491">
    <property type="term" value="F:oxidoreductase activity"/>
    <property type="evidence" value="ECO:0007669"/>
    <property type="project" value="InterPro"/>
</dbReference>
<dbReference type="InterPro" id="IPR013154">
    <property type="entry name" value="ADH-like_N"/>
</dbReference>
<dbReference type="SMART" id="SM00829">
    <property type="entry name" value="PKS_ER"/>
    <property type="match status" value="1"/>
</dbReference>